<dbReference type="EMBL" id="JAXOVW010000012">
    <property type="protein sequence ID" value="MDZ5607046.1"/>
    <property type="molecule type" value="Genomic_DNA"/>
</dbReference>
<comment type="caution">
    <text evidence="1">The sequence shown here is derived from an EMBL/GenBank/DDBJ whole genome shotgun (WGS) entry which is preliminary data.</text>
</comment>
<evidence type="ECO:0000313" key="2">
    <source>
        <dbReference type="Proteomes" id="UP001291930"/>
    </source>
</evidence>
<protein>
    <submittedName>
        <fullName evidence="1">DUF3983 domain-containing protein</fullName>
    </submittedName>
</protein>
<dbReference type="Pfam" id="PF13137">
    <property type="entry name" value="DUF3983"/>
    <property type="match status" value="1"/>
</dbReference>
<gene>
    <name evidence="1" type="ORF">U2I54_08035</name>
</gene>
<keyword evidence="2" id="KW-1185">Reference proteome</keyword>
<accession>A0ABU5JV58</accession>
<dbReference type="RefSeq" id="WP_374217328.1">
    <property type="nucleotide sequence ID" value="NZ_JAXOVW010000012.1"/>
</dbReference>
<sequence>MKNRKKRKIKKAIARRAKAVDKYRVENAWRNIFVQAGILDKTKVRN</sequence>
<reference evidence="2" key="1">
    <citation type="submission" date="2023-11" db="EMBL/GenBank/DDBJ databases">
        <title>Genome Sequence of Bacillus pseudomycoides stain BUPM19.</title>
        <authorList>
            <person name="Farhat A."/>
        </authorList>
    </citation>
    <scope>NUCLEOTIDE SEQUENCE [LARGE SCALE GENOMIC DNA]</scope>
    <source>
        <strain evidence="2">BUPM19</strain>
    </source>
</reference>
<name>A0ABU5JV58_9BACI</name>
<organism evidence="1 2">
    <name type="scientific">Bacillus bingmayongensis</name>
    <dbReference type="NCBI Taxonomy" id="1150157"/>
    <lineage>
        <taxon>Bacteria</taxon>
        <taxon>Bacillati</taxon>
        <taxon>Bacillota</taxon>
        <taxon>Bacilli</taxon>
        <taxon>Bacillales</taxon>
        <taxon>Bacillaceae</taxon>
        <taxon>Bacillus</taxon>
    </lineage>
</organism>
<dbReference type="InterPro" id="IPR025041">
    <property type="entry name" value="DUF3983"/>
</dbReference>
<proteinExistence type="predicted"/>
<evidence type="ECO:0000313" key="1">
    <source>
        <dbReference type="EMBL" id="MDZ5607046.1"/>
    </source>
</evidence>
<dbReference type="Proteomes" id="UP001291930">
    <property type="component" value="Unassembled WGS sequence"/>
</dbReference>